<dbReference type="CDD" id="cd07826">
    <property type="entry name" value="SRPBCC_CalC_Aha1-like_9"/>
    <property type="match status" value="1"/>
</dbReference>
<gene>
    <name evidence="3" type="ORF">QRT04_04635</name>
</gene>
<reference evidence="3 4" key="1">
    <citation type="submission" date="2023-06" db="EMBL/GenBank/DDBJ databases">
        <title>Cellulomonas sp. MW4 Whole genome sequence.</title>
        <authorList>
            <person name="Park S."/>
        </authorList>
    </citation>
    <scope>NUCLEOTIDE SEQUENCE [LARGE SCALE GENOMIC DNA]</scope>
    <source>
        <strain evidence="3 4">MW4</strain>
    </source>
</reference>
<dbReference type="EMBL" id="JAUCGQ010000001">
    <property type="protein sequence ID" value="MDM7854210.1"/>
    <property type="molecule type" value="Genomic_DNA"/>
</dbReference>
<comment type="caution">
    <text evidence="3">The sequence shown here is derived from an EMBL/GenBank/DDBJ whole genome shotgun (WGS) entry which is preliminary data.</text>
</comment>
<evidence type="ECO:0000256" key="1">
    <source>
        <dbReference type="ARBA" id="ARBA00006817"/>
    </source>
</evidence>
<sequence length="159" mass="18148">MTNPVHIDAPAGVPFIDITREFDAPVSRVFEAHARPELVARWLGFDIEIGEWDFVSGGRWRFDDVDEGRRYAFRGMFHTVRTDEIAIQTFEYEGFQDVVAIETLRFTDLGDGRTRLDIHSVYPTLEARDGMVESGMERGVTQGYEKLDRVLAPQVAEHA</sequence>
<dbReference type="RefSeq" id="WP_289453856.1">
    <property type="nucleotide sequence ID" value="NZ_JAUCGQ010000001.1"/>
</dbReference>
<evidence type="ECO:0000313" key="4">
    <source>
        <dbReference type="Proteomes" id="UP001529338"/>
    </source>
</evidence>
<dbReference type="InterPro" id="IPR013538">
    <property type="entry name" value="ASHA1/2-like_C"/>
</dbReference>
<comment type="similarity">
    <text evidence="1">Belongs to the AHA1 family.</text>
</comment>
<evidence type="ECO:0000313" key="3">
    <source>
        <dbReference type="EMBL" id="MDM7854210.1"/>
    </source>
</evidence>
<name>A0ABT7SDG4_9CELL</name>
<proteinExistence type="inferred from homology"/>
<accession>A0ABT7SDG4</accession>
<organism evidence="3 4">
    <name type="scientific">Cellulomonas alba</name>
    <dbReference type="NCBI Taxonomy" id="3053467"/>
    <lineage>
        <taxon>Bacteria</taxon>
        <taxon>Bacillati</taxon>
        <taxon>Actinomycetota</taxon>
        <taxon>Actinomycetes</taxon>
        <taxon>Micrococcales</taxon>
        <taxon>Cellulomonadaceae</taxon>
        <taxon>Cellulomonas</taxon>
    </lineage>
</organism>
<keyword evidence="4" id="KW-1185">Reference proteome</keyword>
<dbReference type="InterPro" id="IPR023393">
    <property type="entry name" value="START-like_dom_sf"/>
</dbReference>
<dbReference type="Pfam" id="PF08327">
    <property type="entry name" value="AHSA1"/>
    <property type="match status" value="1"/>
</dbReference>
<protein>
    <submittedName>
        <fullName evidence="3">SRPBCC family protein</fullName>
    </submittedName>
</protein>
<dbReference type="Gene3D" id="3.30.530.20">
    <property type="match status" value="1"/>
</dbReference>
<dbReference type="Proteomes" id="UP001529338">
    <property type="component" value="Unassembled WGS sequence"/>
</dbReference>
<dbReference type="SUPFAM" id="SSF55961">
    <property type="entry name" value="Bet v1-like"/>
    <property type="match status" value="1"/>
</dbReference>
<evidence type="ECO:0000259" key="2">
    <source>
        <dbReference type="Pfam" id="PF08327"/>
    </source>
</evidence>
<feature type="domain" description="Activator of Hsp90 ATPase homologue 1/2-like C-terminal" evidence="2">
    <location>
        <begin position="23"/>
        <end position="151"/>
    </location>
</feature>